<feature type="domain" description="PAS" evidence="7">
    <location>
        <begin position="47"/>
        <end position="93"/>
    </location>
</feature>
<evidence type="ECO:0000313" key="9">
    <source>
        <dbReference type="EMBL" id="ASO05530.1"/>
    </source>
</evidence>
<dbReference type="EC" id="2.7.13.3" evidence="2"/>
<dbReference type="Gene3D" id="3.30.565.10">
    <property type="entry name" value="Histidine kinase-like ATPase, C-terminal domain"/>
    <property type="match status" value="1"/>
</dbReference>
<dbReference type="AlphaFoldDB" id="A0A221UWA9"/>
<feature type="domain" description="PAS" evidence="7">
    <location>
        <begin position="662"/>
        <end position="732"/>
    </location>
</feature>
<evidence type="ECO:0000256" key="1">
    <source>
        <dbReference type="ARBA" id="ARBA00000085"/>
    </source>
</evidence>
<dbReference type="Gene3D" id="3.30.450.20">
    <property type="entry name" value="PAS domain"/>
    <property type="match status" value="6"/>
</dbReference>
<dbReference type="InterPro" id="IPR052162">
    <property type="entry name" value="Sensor_kinase/Photoreceptor"/>
</dbReference>
<dbReference type="GO" id="GO:0004673">
    <property type="term" value="F:protein histidine kinase activity"/>
    <property type="evidence" value="ECO:0007669"/>
    <property type="project" value="UniProtKB-EC"/>
</dbReference>
<dbReference type="PROSITE" id="PS50109">
    <property type="entry name" value="HIS_KIN"/>
    <property type="match status" value="1"/>
</dbReference>
<feature type="domain" description="PAC" evidence="8">
    <location>
        <begin position="98"/>
        <end position="150"/>
    </location>
</feature>
<feature type="domain" description="Histidine kinase" evidence="6">
    <location>
        <begin position="798"/>
        <end position="1011"/>
    </location>
</feature>
<proteinExistence type="predicted"/>
<dbReference type="InterPro" id="IPR001610">
    <property type="entry name" value="PAC"/>
</dbReference>
<dbReference type="InterPro" id="IPR000700">
    <property type="entry name" value="PAS-assoc_C"/>
</dbReference>
<dbReference type="KEGG" id="aalg:AREALGSMS7_02072"/>
<dbReference type="PANTHER" id="PTHR43304">
    <property type="entry name" value="PHYTOCHROME-LIKE PROTEIN CPH1"/>
    <property type="match status" value="1"/>
</dbReference>
<dbReference type="PROSITE" id="PS50112">
    <property type="entry name" value="PAS"/>
    <property type="match status" value="4"/>
</dbReference>
<feature type="domain" description="PAC" evidence="8">
    <location>
        <begin position="735"/>
        <end position="787"/>
    </location>
</feature>
<organism evidence="9 10">
    <name type="scientific">Arenibacter algicola</name>
    <dbReference type="NCBI Taxonomy" id="616991"/>
    <lineage>
        <taxon>Bacteria</taxon>
        <taxon>Pseudomonadati</taxon>
        <taxon>Bacteroidota</taxon>
        <taxon>Flavobacteriia</taxon>
        <taxon>Flavobacteriales</taxon>
        <taxon>Flavobacteriaceae</taxon>
        <taxon>Arenibacter</taxon>
    </lineage>
</organism>
<dbReference type="InterPro" id="IPR005467">
    <property type="entry name" value="His_kinase_dom"/>
</dbReference>
<dbReference type="InterPro" id="IPR003594">
    <property type="entry name" value="HATPase_dom"/>
</dbReference>
<comment type="catalytic activity">
    <reaction evidence="1">
        <text>ATP + protein L-histidine = ADP + protein N-phospho-L-histidine.</text>
        <dbReference type="EC" id="2.7.13.3"/>
    </reaction>
</comment>
<evidence type="ECO:0000256" key="2">
    <source>
        <dbReference type="ARBA" id="ARBA00012438"/>
    </source>
</evidence>
<dbReference type="PROSITE" id="PS50113">
    <property type="entry name" value="PAC"/>
    <property type="match status" value="4"/>
</dbReference>
<reference evidence="9 10" key="1">
    <citation type="submission" date="2017-07" db="EMBL/GenBank/DDBJ databases">
        <title>Genome Sequence of Arenibacter algicola Strain SMS7 Isolated from a culture of the Diatom Skeletonema marinoi.</title>
        <authorList>
            <person name="Topel M."/>
            <person name="Pinder M.I.M."/>
            <person name="Johansson O.N."/>
            <person name="Kourtchenko O."/>
            <person name="Godhe A."/>
            <person name="Clarke A.K."/>
        </authorList>
    </citation>
    <scope>NUCLEOTIDE SEQUENCE [LARGE SCALE GENOMIC DNA]</scope>
    <source>
        <strain evidence="9 10">SMS7</strain>
    </source>
</reference>
<sequence>MPKNNSTALEKTFNDLLKKENDFFNFAGESLIDGLWCWNSVHPESGYINGKFAQLLGYSPHPNTSVQIDFLSLVHTEDLEGVQSAFQGLLSNSPNNPLNIDVRLGHTDGHYIWLNLRGNLVADESEAGQGLIGTAQCIDRYMESERQLHINKDYYENVIKGANIGIWEGNLLTGEVICNERWADMFGYTLAELEPLTYTTFLNLVHPEDIGKIDVSLENHLKESGIYELEFRLLHKMGHWVWVLSRGEVTKYGTDGLPEIVSGIHYDISNRKVNEILLEKYKDLFERSSEVAKIGYWELDDQENTVFWSKVNKQIHGVSEDYTPTVEAGLDFYLEGENRERMKKVICESLEKPMEFDEQLQIKTQKGKLKWVRLIGASEYQGNKSLRLYGLIQDIDEIKKVQLQIKFREEQFRQTFNHSAMGMALINIENKLLKANKSLCHILGYTEEELQKIDLAEMAHPEDLKVNRKYIEELFQGKHKYIKLDHRFIHKDGSVIWANISMSAIHNDQGQVIHYVSQVQDITERKHNELLLAHNAEVMQRINDAVSIGIWELDLGTNTVYWSPTIKKMVEVPEDYKPTLDEVYPFFQEGEHREALIDALGRAVDKGEGFDLELKVVTTTQRIFWSRTIGIPEMVDGVCTRLYGFFQDIDEKTRATKDLAVKEEEMRQTFEHAAIGMIVVDLNGKLRKANPKICEILGYGEKEILEKTVFDFVHPEDVDSAKVEFEGAIAVQGGFKTEKRCRHKDGSYIWIYEAVASVKNDKGELMHFVAQIQDISDKKQMTENLTEHNNRLTNFAHIVSHNLRSHTSNISMLLDLAVQDDPKVLENEYYRNVKVVSDNMNETIRQLSEIVEINSQVSSTLTSQNLLKRVHKAMKTVDPVVRKNKATILAEVDANINVLAVHAYLESIILNLITNAIKYRSPERLPELKITSGTKGEYAFLSFEDNGLGIDLDRHGSKLFGMYKTFHSHPEARGIGLFISKNQIEAMGGKIEVESELNKGTKFTAYFRIAL</sequence>
<keyword evidence="5" id="KW-0418">Kinase</keyword>
<dbReference type="Gene3D" id="1.10.287.130">
    <property type="match status" value="1"/>
</dbReference>
<keyword evidence="3" id="KW-0597">Phosphoprotein</keyword>
<dbReference type="GO" id="GO:0016779">
    <property type="term" value="F:nucleotidyltransferase activity"/>
    <property type="evidence" value="ECO:0007669"/>
    <property type="project" value="UniProtKB-KW"/>
</dbReference>
<dbReference type="CDD" id="cd00130">
    <property type="entry name" value="PAS"/>
    <property type="match status" value="5"/>
</dbReference>
<protein>
    <recommendedName>
        <fullName evidence="2">histidine kinase</fullName>
        <ecNumber evidence="2">2.7.13.3</ecNumber>
    </recommendedName>
</protein>
<dbReference type="Pfam" id="PF02518">
    <property type="entry name" value="HATPase_c"/>
    <property type="match status" value="1"/>
</dbReference>
<dbReference type="InterPro" id="IPR004358">
    <property type="entry name" value="Sig_transdc_His_kin-like_C"/>
</dbReference>
<gene>
    <name evidence="9" type="ORF">AREALGSMS7_02072</name>
</gene>
<dbReference type="SMART" id="SM00091">
    <property type="entry name" value="PAS"/>
    <property type="match status" value="5"/>
</dbReference>
<dbReference type="InterPro" id="IPR036890">
    <property type="entry name" value="HATPase_C_sf"/>
</dbReference>
<feature type="domain" description="PAS" evidence="7">
    <location>
        <begin position="408"/>
        <end position="478"/>
    </location>
</feature>
<accession>A0A221UWA9</accession>
<dbReference type="NCBIfam" id="TIGR00229">
    <property type="entry name" value="sensory_box"/>
    <property type="match status" value="4"/>
</dbReference>
<keyword evidence="4 9" id="KW-0808">Transferase</keyword>
<dbReference type="Proteomes" id="UP000204551">
    <property type="component" value="Chromosome"/>
</dbReference>
<evidence type="ECO:0000313" key="10">
    <source>
        <dbReference type="Proteomes" id="UP000204551"/>
    </source>
</evidence>
<dbReference type="PANTHER" id="PTHR43304:SF1">
    <property type="entry name" value="PAC DOMAIN-CONTAINING PROTEIN"/>
    <property type="match status" value="1"/>
</dbReference>
<dbReference type="SUPFAM" id="SSF55785">
    <property type="entry name" value="PYP-like sensor domain (PAS domain)"/>
    <property type="match status" value="6"/>
</dbReference>
<evidence type="ECO:0000259" key="6">
    <source>
        <dbReference type="PROSITE" id="PS50109"/>
    </source>
</evidence>
<feature type="domain" description="PAC" evidence="8">
    <location>
        <begin position="482"/>
        <end position="534"/>
    </location>
</feature>
<keyword evidence="9" id="KW-0548">Nucleotidyltransferase</keyword>
<dbReference type="InterPro" id="IPR013655">
    <property type="entry name" value="PAS_fold_3"/>
</dbReference>
<evidence type="ECO:0000256" key="4">
    <source>
        <dbReference type="ARBA" id="ARBA00022679"/>
    </source>
</evidence>
<dbReference type="InterPro" id="IPR000014">
    <property type="entry name" value="PAS"/>
</dbReference>
<dbReference type="SMART" id="SM00086">
    <property type="entry name" value="PAC"/>
    <property type="match status" value="6"/>
</dbReference>
<dbReference type="Pfam" id="PF08447">
    <property type="entry name" value="PAS_3"/>
    <property type="match status" value="4"/>
</dbReference>
<feature type="domain" description="PAS" evidence="7">
    <location>
        <begin position="179"/>
        <end position="224"/>
    </location>
</feature>
<dbReference type="SUPFAM" id="SSF55874">
    <property type="entry name" value="ATPase domain of HSP90 chaperone/DNA topoisomerase II/histidine kinase"/>
    <property type="match status" value="1"/>
</dbReference>
<dbReference type="CDD" id="cd00075">
    <property type="entry name" value="HATPase"/>
    <property type="match status" value="1"/>
</dbReference>
<name>A0A221UWA9_9FLAO</name>
<dbReference type="InterPro" id="IPR035965">
    <property type="entry name" value="PAS-like_dom_sf"/>
</dbReference>
<evidence type="ECO:0000259" key="8">
    <source>
        <dbReference type="PROSITE" id="PS50113"/>
    </source>
</evidence>
<evidence type="ECO:0000256" key="3">
    <source>
        <dbReference type="ARBA" id="ARBA00022553"/>
    </source>
</evidence>
<dbReference type="EMBL" id="CP022515">
    <property type="protein sequence ID" value="ASO05530.1"/>
    <property type="molecule type" value="Genomic_DNA"/>
</dbReference>
<dbReference type="RefSeq" id="WP_093978266.1">
    <property type="nucleotide sequence ID" value="NZ_CP022515.1"/>
</dbReference>
<evidence type="ECO:0000259" key="7">
    <source>
        <dbReference type="PROSITE" id="PS50112"/>
    </source>
</evidence>
<feature type="domain" description="PAC" evidence="8">
    <location>
        <begin position="227"/>
        <end position="280"/>
    </location>
</feature>
<evidence type="ECO:0000256" key="5">
    <source>
        <dbReference type="ARBA" id="ARBA00022777"/>
    </source>
</evidence>
<dbReference type="PRINTS" id="PR00344">
    <property type="entry name" value="BCTRLSENSOR"/>
</dbReference>
<dbReference type="SMART" id="SM00387">
    <property type="entry name" value="HATPase_c"/>
    <property type="match status" value="1"/>
</dbReference>